<dbReference type="EMBL" id="JBIACJ010000007">
    <property type="protein sequence ID" value="MFE8697560.1"/>
    <property type="molecule type" value="Genomic_DNA"/>
</dbReference>
<reference evidence="2 3" key="1">
    <citation type="submission" date="2024-08" db="EMBL/GenBank/DDBJ databases">
        <title>Two novel Cytobacillus novel species.</title>
        <authorList>
            <person name="Liu G."/>
        </authorList>
    </citation>
    <scope>NUCLEOTIDE SEQUENCE [LARGE SCALE GENOMIC DNA]</scope>
    <source>
        <strain evidence="2 3">FJAT-53684</strain>
    </source>
</reference>
<keyword evidence="3" id="KW-1185">Reference proteome</keyword>
<evidence type="ECO:0000313" key="3">
    <source>
        <dbReference type="Proteomes" id="UP001601058"/>
    </source>
</evidence>
<dbReference type="Pfam" id="PF07454">
    <property type="entry name" value="SpoIIP"/>
    <property type="match status" value="1"/>
</dbReference>
<proteinExistence type="predicted"/>
<organism evidence="2 3">
    <name type="scientific">Cytobacillus mangrovibacter</name>
    <dbReference type="NCBI Taxonomy" id="3299024"/>
    <lineage>
        <taxon>Bacteria</taxon>
        <taxon>Bacillati</taxon>
        <taxon>Bacillota</taxon>
        <taxon>Bacilli</taxon>
        <taxon>Bacillales</taxon>
        <taxon>Bacillaceae</taxon>
        <taxon>Cytobacillus</taxon>
    </lineage>
</organism>
<protein>
    <submittedName>
        <fullName evidence="2">Stage II sporulation protein P</fullName>
    </submittedName>
</protein>
<name>A0ABW6K3P0_9BACI</name>
<keyword evidence="1" id="KW-0812">Transmembrane</keyword>
<evidence type="ECO:0000313" key="2">
    <source>
        <dbReference type="EMBL" id="MFE8697560.1"/>
    </source>
</evidence>
<comment type="caution">
    <text evidence="2">The sequence shown here is derived from an EMBL/GenBank/DDBJ whole genome shotgun (WGS) entry which is preliminary data.</text>
</comment>
<dbReference type="Proteomes" id="UP001601058">
    <property type="component" value="Unassembled WGS sequence"/>
</dbReference>
<keyword evidence="1" id="KW-0472">Membrane</keyword>
<sequence>MQTDKELFSLIKESYSMNPGPEFVANTELHLRKAAKQWNRKRGYKWITITAGGILVCMIAVLLIFPYSGRELIYNTLSSLGESNSISPVNKEKPLIYIYHSHDLESFISETQVTDPNEAYHQSKNITLVGERFSQSLNEKNISTIYENRDVMRTLEKRGLAFSKSYTVSREFLSNILESNKSIKMVFDIHRDSKKRHDTTTKINGKDFATVSFVISKSTANYEDNLKFAEKLHKKVEENYPNLSMGVFVKSNPGNQSTYNQDLKSESVLMNIGGVENTLEEEYRTVDALAKVIEEILLAVK</sequence>
<dbReference type="NCBIfam" id="TIGR02867">
    <property type="entry name" value="spore_II_P"/>
    <property type="match status" value="1"/>
</dbReference>
<dbReference type="RefSeq" id="WP_389220968.1">
    <property type="nucleotide sequence ID" value="NZ_JBIACJ010000007.1"/>
</dbReference>
<feature type="transmembrane region" description="Helical" evidence="1">
    <location>
        <begin position="46"/>
        <end position="67"/>
    </location>
</feature>
<keyword evidence="1" id="KW-1133">Transmembrane helix</keyword>
<accession>A0ABW6K3P0</accession>
<evidence type="ECO:0000256" key="1">
    <source>
        <dbReference type="SAM" id="Phobius"/>
    </source>
</evidence>
<dbReference type="InterPro" id="IPR010897">
    <property type="entry name" value="Spore_II_P"/>
</dbReference>
<gene>
    <name evidence="2" type="primary">spoIIP</name>
    <name evidence="2" type="ORF">ACFYKT_14550</name>
</gene>